<keyword evidence="3" id="KW-1185">Reference proteome</keyword>
<dbReference type="PaxDb" id="3880-AET03650"/>
<dbReference type="EMBL" id="KL402778">
    <property type="protein sequence ID" value="KEH17015.1"/>
    <property type="molecule type" value="Genomic_DNA"/>
</dbReference>
<protein>
    <submittedName>
        <fullName evidence="1 2">Uncharacterized protein</fullName>
    </submittedName>
</protein>
<reference evidence="2" key="3">
    <citation type="submission" date="2015-06" db="UniProtKB">
        <authorList>
            <consortium name="EnsemblPlants"/>
        </authorList>
    </citation>
    <scope>IDENTIFICATION</scope>
    <source>
        <strain evidence="2">cv. Jemalong A17</strain>
    </source>
</reference>
<reference evidence="1 3" key="2">
    <citation type="journal article" date="2014" name="BMC Genomics">
        <title>An improved genome release (version Mt4.0) for the model legume Medicago truncatula.</title>
        <authorList>
            <person name="Tang H."/>
            <person name="Krishnakumar V."/>
            <person name="Bidwell S."/>
            <person name="Rosen B."/>
            <person name="Chan A."/>
            <person name="Zhou S."/>
            <person name="Gentzbittel L."/>
            <person name="Childs K.L."/>
            <person name="Yandell M."/>
            <person name="Gundlach H."/>
            <person name="Mayer K.F."/>
            <person name="Schwartz D.C."/>
            <person name="Town C.D."/>
        </authorList>
    </citation>
    <scope>GENOME REANNOTATION</scope>
    <source>
        <strain evidence="1">A17</strain>
        <strain evidence="2 3">cv. Jemalong A17</strain>
    </source>
</reference>
<evidence type="ECO:0000313" key="2">
    <source>
        <dbReference type="EnsemblPlants" id="KEH17015"/>
    </source>
</evidence>
<reference evidence="1 3" key="1">
    <citation type="journal article" date="2011" name="Nature">
        <title>The Medicago genome provides insight into the evolution of rhizobial symbioses.</title>
        <authorList>
            <person name="Young N.D."/>
            <person name="Debelle F."/>
            <person name="Oldroyd G.E."/>
            <person name="Geurts R."/>
            <person name="Cannon S.B."/>
            <person name="Udvardi M.K."/>
            <person name="Benedito V.A."/>
            <person name="Mayer K.F."/>
            <person name="Gouzy J."/>
            <person name="Schoof H."/>
            <person name="Van de Peer Y."/>
            <person name="Proost S."/>
            <person name="Cook D.R."/>
            <person name="Meyers B.C."/>
            <person name="Spannagl M."/>
            <person name="Cheung F."/>
            <person name="De Mita S."/>
            <person name="Krishnakumar V."/>
            <person name="Gundlach H."/>
            <person name="Zhou S."/>
            <person name="Mudge J."/>
            <person name="Bharti A.K."/>
            <person name="Murray J.D."/>
            <person name="Naoumkina M.A."/>
            <person name="Rosen B."/>
            <person name="Silverstein K.A."/>
            <person name="Tang H."/>
            <person name="Rombauts S."/>
            <person name="Zhao P.X."/>
            <person name="Zhou P."/>
            <person name="Barbe V."/>
            <person name="Bardou P."/>
            <person name="Bechner M."/>
            <person name="Bellec A."/>
            <person name="Berger A."/>
            <person name="Berges H."/>
            <person name="Bidwell S."/>
            <person name="Bisseling T."/>
            <person name="Choisne N."/>
            <person name="Couloux A."/>
            <person name="Denny R."/>
            <person name="Deshpande S."/>
            <person name="Dai X."/>
            <person name="Doyle J.J."/>
            <person name="Dudez A.M."/>
            <person name="Farmer A.D."/>
            <person name="Fouteau S."/>
            <person name="Franken C."/>
            <person name="Gibelin C."/>
            <person name="Gish J."/>
            <person name="Goldstein S."/>
            <person name="Gonzalez A.J."/>
            <person name="Green P.J."/>
            <person name="Hallab A."/>
            <person name="Hartog M."/>
            <person name="Hua A."/>
            <person name="Humphray S.J."/>
            <person name="Jeong D.H."/>
            <person name="Jing Y."/>
            <person name="Jocker A."/>
            <person name="Kenton S.M."/>
            <person name="Kim D.J."/>
            <person name="Klee K."/>
            <person name="Lai H."/>
            <person name="Lang C."/>
            <person name="Lin S."/>
            <person name="Macmil S.L."/>
            <person name="Magdelenat G."/>
            <person name="Matthews L."/>
            <person name="McCorrison J."/>
            <person name="Monaghan E.L."/>
            <person name="Mun J.H."/>
            <person name="Najar F.Z."/>
            <person name="Nicholson C."/>
            <person name="Noirot C."/>
            <person name="O'Bleness M."/>
            <person name="Paule C.R."/>
            <person name="Poulain J."/>
            <person name="Prion F."/>
            <person name="Qin B."/>
            <person name="Qu C."/>
            <person name="Retzel E.F."/>
            <person name="Riddle C."/>
            <person name="Sallet E."/>
            <person name="Samain S."/>
            <person name="Samson N."/>
            <person name="Sanders I."/>
            <person name="Saurat O."/>
            <person name="Scarpelli C."/>
            <person name="Schiex T."/>
            <person name="Segurens B."/>
            <person name="Severin A.J."/>
            <person name="Sherrier D.J."/>
            <person name="Shi R."/>
            <person name="Sims S."/>
            <person name="Singer S.R."/>
            <person name="Sinharoy S."/>
            <person name="Sterck L."/>
            <person name="Viollet A."/>
            <person name="Wang B.B."/>
            <person name="Wang K."/>
            <person name="Wang M."/>
            <person name="Wang X."/>
            <person name="Warfsmann J."/>
            <person name="Weissenbach J."/>
            <person name="White D.D."/>
            <person name="White J.D."/>
            <person name="Wiley G.B."/>
            <person name="Wincker P."/>
            <person name="Xing Y."/>
            <person name="Yang L."/>
            <person name="Yao Z."/>
            <person name="Ying F."/>
            <person name="Zhai J."/>
            <person name="Zhou L."/>
            <person name="Zuber A."/>
            <person name="Denarie J."/>
            <person name="Dixon R.A."/>
            <person name="May G.D."/>
            <person name="Schwartz D.C."/>
            <person name="Rogers J."/>
            <person name="Quetier F."/>
            <person name="Town C.D."/>
            <person name="Roe B.A."/>
        </authorList>
    </citation>
    <scope>NUCLEOTIDE SEQUENCE [LARGE SCALE GENOMIC DNA]</scope>
    <source>
        <strain evidence="1">A17</strain>
        <strain evidence="2 3">cv. Jemalong A17</strain>
    </source>
</reference>
<dbReference type="Proteomes" id="UP000002051">
    <property type="component" value="Unassembled WGS sequence"/>
</dbReference>
<organism evidence="1 3">
    <name type="scientific">Medicago truncatula</name>
    <name type="common">Barrel medic</name>
    <name type="synonym">Medicago tribuloides</name>
    <dbReference type="NCBI Taxonomy" id="3880"/>
    <lineage>
        <taxon>Eukaryota</taxon>
        <taxon>Viridiplantae</taxon>
        <taxon>Streptophyta</taxon>
        <taxon>Embryophyta</taxon>
        <taxon>Tracheophyta</taxon>
        <taxon>Spermatophyta</taxon>
        <taxon>Magnoliopsida</taxon>
        <taxon>eudicotyledons</taxon>
        <taxon>Gunneridae</taxon>
        <taxon>Pentapetalae</taxon>
        <taxon>rosids</taxon>
        <taxon>fabids</taxon>
        <taxon>Fabales</taxon>
        <taxon>Fabaceae</taxon>
        <taxon>Papilionoideae</taxon>
        <taxon>50 kb inversion clade</taxon>
        <taxon>NPAAA clade</taxon>
        <taxon>Hologalegina</taxon>
        <taxon>IRL clade</taxon>
        <taxon>Trifolieae</taxon>
        <taxon>Medicago</taxon>
    </lineage>
</organism>
<dbReference type="AlphaFoldDB" id="A0A072TTY3"/>
<dbReference type="EnsemblPlants" id="KEH17015">
    <property type="protein sequence ID" value="KEH17015"/>
    <property type="gene ID" value="MTR_0053s0040"/>
</dbReference>
<name>A0A072TTY3_MEDTR</name>
<proteinExistence type="predicted"/>
<dbReference type="HOGENOM" id="CLU_1973854_0_0_1"/>
<accession>A0A072TTY3</accession>
<evidence type="ECO:0000313" key="3">
    <source>
        <dbReference type="Proteomes" id="UP000002051"/>
    </source>
</evidence>
<evidence type="ECO:0000313" key="1">
    <source>
        <dbReference type="EMBL" id="KEH17015.1"/>
    </source>
</evidence>
<gene>
    <name evidence="1" type="ORF">MTR_0053s0040</name>
</gene>
<sequence>MHAGTGSYRHNNAWLKEDNNDMDEKRALKEYVITSSDELYDAILYPTVEDIKFEIKPALIYLVQQNQFFRSPTEDPNFHISNLIRLSGTLKANQEAGKIEKKPLDSMFGGRFRYGKVLGTRNDYGIP</sequence>